<dbReference type="PROSITE" id="PS01081">
    <property type="entry name" value="HTH_TETR_1"/>
    <property type="match status" value="1"/>
</dbReference>
<evidence type="ECO:0000256" key="5">
    <source>
        <dbReference type="PROSITE-ProRule" id="PRU00335"/>
    </source>
</evidence>
<accession>A0A2W5QFN4</accession>
<dbReference type="PRINTS" id="PR00455">
    <property type="entry name" value="HTHTETR"/>
</dbReference>
<dbReference type="InterPro" id="IPR054156">
    <property type="entry name" value="YxaF_TetR_C"/>
</dbReference>
<dbReference type="InterPro" id="IPR036271">
    <property type="entry name" value="Tet_transcr_reg_TetR-rel_C_sf"/>
</dbReference>
<evidence type="ECO:0000259" key="6">
    <source>
        <dbReference type="PROSITE" id="PS50977"/>
    </source>
</evidence>
<evidence type="ECO:0000313" key="7">
    <source>
        <dbReference type="EMBL" id="PZQ76122.1"/>
    </source>
</evidence>
<dbReference type="PANTHER" id="PTHR47506:SF1">
    <property type="entry name" value="HTH-TYPE TRANSCRIPTIONAL REGULATOR YJDC"/>
    <property type="match status" value="1"/>
</dbReference>
<dbReference type="Pfam" id="PF00440">
    <property type="entry name" value="TetR_N"/>
    <property type="match status" value="1"/>
</dbReference>
<dbReference type="InterPro" id="IPR001647">
    <property type="entry name" value="HTH_TetR"/>
</dbReference>
<dbReference type="EMBL" id="QFPP01000062">
    <property type="protein sequence ID" value="PZQ76122.1"/>
    <property type="molecule type" value="Genomic_DNA"/>
</dbReference>
<dbReference type="Gene3D" id="1.10.357.10">
    <property type="entry name" value="Tetracycline Repressor, domain 2"/>
    <property type="match status" value="1"/>
</dbReference>
<protein>
    <submittedName>
        <fullName evidence="7">TetR/AcrR family transcriptional regulator</fullName>
    </submittedName>
</protein>
<evidence type="ECO:0000256" key="3">
    <source>
        <dbReference type="ARBA" id="ARBA00023125"/>
    </source>
</evidence>
<dbReference type="InterPro" id="IPR023772">
    <property type="entry name" value="DNA-bd_HTH_TetR-type_CS"/>
</dbReference>
<dbReference type="GO" id="GO:0003677">
    <property type="term" value="F:DNA binding"/>
    <property type="evidence" value="ECO:0007669"/>
    <property type="project" value="UniProtKB-UniRule"/>
</dbReference>
<dbReference type="AlphaFoldDB" id="A0A2W5QFN4"/>
<organism evidence="7 8">
    <name type="scientific">Variovorax paradoxus</name>
    <dbReference type="NCBI Taxonomy" id="34073"/>
    <lineage>
        <taxon>Bacteria</taxon>
        <taxon>Pseudomonadati</taxon>
        <taxon>Pseudomonadota</taxon>
        <taxon>Betaproteobacteria</taxon>
        <taxon>Burkholderiales</taxon>
        <taxon>Comamonadaceae</taxon>
        <taxon>Variovorax</taxon>
    </lineage>
</organism>
<dbReference type="SUPFAM" id="SSF46689">
    <property type="entry name" value="Homeodomain-like"/>
    <property type="match status" value="1"/>
</dbReference>
<sequence>MNTLSSPALPSRTRLLDAALQVIRTKGYTATTVDEICQAAGVTKGSFFHHFKGKEDLAIQATLHWSDVTGAAFAAADFHRLADPRDRVLGYLDLRAVMLAGELPDFTCLLGTMVQETFTTHPAIRDACNAGIDGHARTVAVDIAEAQALYVPDATWDAQELALYTQAALQGAFVLAKAQGGARIASVCVAHLRAYVQALLTPGAAVALVAPVAPGRVDPLPVPVPSNQGDTP</sequence>
<keyword evidence="4" id="KW-0804">Transcription</keyword>
<dbReference type="SUPFAM" id="SSF48498">
    <property type="entry name" value="Tetracyclin repressor-like, C-terminal domain"/>
    <property type="match status" value="1"/>
</dbReference>
<dbReference type="PANTHER" id="PTHR47506">
    <property type="entry name" value="TRANSCRIPTIONAL REGULATORY PROTEIN"/>
    <property type="match status" value="1"/>
</dbReference>
<evidence type="ECO:0000256" key="4">
    <source>
        <dbReference type="ARBA" id="ARBA00023163"/>
    </source>
</evidence>
<comment type="caution">
    <text evidence="7">The sequence shown here is derived from an EMBL/GenBank/DDBJ whole genome shotgun (WGS) entry which is preliminary data.</text>
</comment>
<keyword evidence="1" id="KW-0678">Repressor</keyword>
<feature type="domain" description="HTH tetR-type" evidence="6">
    <location>
        <begin position="9"/>
        <end position="69"/>
    </location>
</feature>
<dbReference type="Pfam" id="PF21993">
    <property type="entry name" value="TetR_C_13_2"/>
    <property type="match status" value="1"/>
</dbReference>
<dbReference type="PROSITE" id="PS50977">
    <property type="entry name" value="HTH_TETR_2"/>
    <property type="match status" value="1"/>
</dbReference>
<gene>
    <name evidence="7" type="ORF">DI563_07850</name>
</gene>
<evidence type="ECO:0000256" key="2">
    <source>
        <dbReference type="ARBA" id="ARBA00023015"/>
    </source>
</evidence>
<keyword evidence="2" id="KW-0805">Transcription regulation</keyword>
<name>A0A2W5QFN4_VARPD</name>
<reference evidence="7 8" key="1">
    <citation type="submission" date="2017-08" db="EMBL/GenBank/DDBJ databases">
        <title>Infants hospitalized years apart are colonized by the same room-sourced microbial strains.</title>
        <authorList>
            <person name="Brooks B."/>
            <person name="Olm M.R."/>
            <person name="Firek B.A."/>
            <person name="Baker R."/>
            <person name="Thomas B.C."/>
            <person name="Morowitz M.J."/>
            <person name="Banfield J.F."/>
        </authorList>
    </citation>
    <scope>NUCLEOTIDE SEQUENCE [LARGE SCALE GENOMIC DNA]</scope>
    <source>
        <strain evidence="7">S2_005_003_R2_41</strain>
    </source>
</reference>
<proteinExistence type="predicted"/>
<evidence type="ECO:0000256" key="1">
    <source>
        <dbReference type="ARBA" id="ARBA00022491"/>
    </source>
</evidence>
<dbReference type="InterPro" id="IPR009057">
    <property type="entry name" value="Homeodomain-like_sf"/>
</dbReference>
<evidence type="ECO:0000313" key="8">
    <source>
        <dbReference type="Proteomes" id="UP000249135"/>
    </source>
</evidence>
<keyword evidence="3 5" id="KW-0238">DNA-binding</keyword>
<feature type="DNA-binding region" description="H-T-H motif" evidence="5">
    <location>
        <begin position="32"/>
        <end position="51"/>
    </location>
</feature>
<dbReference type="Proteomes" id="UP000249135">
    <property type="component" value="Unassembled WGS sequence"/>
</dbReference>